<sequence>MSDFIVTCLHYGGALIDDPYLHMLVRKVWQISKLTKTISHCVNSNNAKNTINTQEPVEDEGSHGGQADIIEELQVGVADLSDLEDLEDELDSSGSDSELDAIPIEDDSDVDEELKSFRQERRTKKLRRDKLRHEIKTNKQKEKPIINEDIPLGEAGVDRGFEDYGNDKANKYAGKLEDLMDVS</sequence>
<dbReference type="Gramene" id="OIT19561">
    <property type="protein sequence ID" value="OIT19561"/>
    <property type="gene ID" value="A4A49_42317"/>
</dbReference>
<name>A0A1J6KJX6_NICAT</name>
<feature type="region of interest" description="Disordered" evidence="1">
    <location>
        <begin position="84"/>
        <end position="112"/>
    </location>
</feature>
<dbReference type="Proteomes" id="UP000187609">
    <property type="component" value="Unassembled WGS sequence"/>
</dbReference>
<evidence type="ECO:0000313" key="2">
    <source>
        <dbReference type="EMBL" id="OIT19561.1"/>
    </source>
</evidence>
<comment type="caution">
    <text evidence="2">The sequence shown here is derived from an EMBL/GenBank/DDBJ whole genome shotgun (WGS) entry which is preliminary data.</text>
</comment>
<dbReference type="AlphaFoldDB" id="A0A1J6KJX6"/>
<organism evidence="2 4">
    <name type="scientific">Nicotiana attenuata</name>
    <name type="common">Coyote tobacco</name>
    <dbReference type="NCBI Taxonomy" id="49451"/>
    <lineage>
        <taxon>Eukaryota</taxon>
        <taxon>Viridiplantae</taxon>
        <taxon>Streptophyta</taxon>
        <taxon>Embryophyta</taxon>
        <taxon>Tracheophyta</taxon>
        <taxon>Spermatophyta</taxon>
        <taxon>Magnoliopsida</taxon>
        <taxon>eudicotyledons</taxon>
        <taxon>Gunneridae</taxon>
        <taxon>Pentapetalae</taxon>
        <taxon>asterids</taxon>
        <taxon>lamiids</taxon>
        <taxon>Solanales</taxon>
        <taxon>Solanaceae</taxon>
        <taxon>Nicotianoideae</taxon>
        <taxon>Nicotianeae</taxon>
        <taxon>Nicotiana</taxon>
    </lineage>
</organism>
<accession>A0A1J6KJX6</accession>
<protein>
    <submittedName>
        <fullName evidence="2">Uncharacterized protein</fullName>
    </submittedName>
</protein>
<dbReference type="SMR" id="A0A1J6KJX6"/>
<proteinExistence type="predicted"/>
<dbReference type="Gramene" id="OIT19719">
    <property type="protein sequence ID" value="OIT19719"/>
    <property type="gene ID" value="A4A49_61036"/>
</dbReference>
<keyword evidence="4" id="KW-1185">Reference proteome</keyword>
<dbReference type="EMBL" id="MJEQ01006360">
    <property type="protein sequence ID" value="OIT19719.1"/>
    <property type="molecule type" value="Genomic_DNA"/>
</dbReference>
<dbReference type="EMBL" id="MJEQ01006825">
    <property type="protein sequence ID" value="OIT19561.1"/>
    <property type="molecule type" value="Genomic_DNA"/>
</dbReference>
<evidence type="ECO:0000313" key="4">
    <source>
        <dbReference type="Proteomes" id="UP000187609"/>
    </source>
</evidence>
<evidence type="ECO:0000256" key="1">
    <source>
        <dbReference type="SAM" id="MobiDB-lite"/>
    </source>
</evidence>
<reference evidence="2 4" key="1">
    <citation type="submission" date="2016-11" db="EMBL/GenBank/DDBJ databases">
        <title>The genome of Nicotiana attenuata.</title>
        <authorList>
            <person name="Xu S."/>
            <person name="Brockmoeller T."/>
            <person name="Gaquerel E."/>
            <person name="Navarro A."/>
            <person name="Kuhl H."/>
            <person name="Gase K."/>
            <person name="Ling Z."/>
            <person name="Zhou W."/>
            <person name="Kreitzer C."/>
            <person name="Stanke M."/>
            <person name="Tang H."/>
            <person name="Lyons E."/>
            <person name="Pandey P."/>
            <person name="Pandey S.P."/>
            <person name="Timmermann B."/>
            <person name="Baldwin I.T."/>
        </authorList>
    </citation>
    <scope>NUCLEOTIDE SEQUENCE [LARGE SCALE GENOMIC DNA]</scope>
    <source>
        <strain evidence="4">cv. UT</strain>
        <strain evidence="2">UT</strain>
        <tissue evidence="2">Leaves</tissue>
    </source>
</reference>
<evidence type="ECO:0000313" key="3">
    <source>
        <dbReference type="EMBL" id="OIT19719.1"/>
    </source>
</evidence>
<gene>
    <name evidence="2" type="ORF">A4A49_42317</name>
    <name evidence="3" type="ORF">A4A49_61036</name>
</gene>
<dbReference type="STRING" id="49451.A0A1J6KJX6"/>